<evidence type="ECO:0000256" key="9">
    <source>
        <dbReference type="ARBA" id="ARBA00022842"/>
    </source>
</evidence>
<comment type="caution">
    <text evidence="15">The sequence shown here is derived from an EMBL/GenBank/DDBJ whole genome shotgun (WGS) entry which is preliminary data.</text>
</comment>
<evidence type="ECO:0000256" key="2">
    <source>
        <dbReference type="ARBA" id="ARBA00010207"/>
    </source>
</evidence>
<dbReference type="GO" id="GO:0004826">
    <property type="term" value="F:phenylalanine-tRNA ligase activity"/>
    <property type="evidence" value="ECO:0007669"/>
    <property type="project" value="UniProtKB-UniRule"/>
</dbReference>
<dbReference type="EC" id="6.1.1.20" evidence="13"/>
<dbReference type="NCBIfam" id="TIGR00468">
    <property type="entry name" value="pheS"/>
    <property type="match status" value="1"/>
</dbReference>
<evidence type="ECO:0000256" key="1">
    <source>
        <dbReference type="ARBA" id="ARBA00004496"/>
    </source>
</evidence>
<dbReference type="Pfam" id="PF01409">
    <property type="entry name" value="tRNA-synt_2d"/>
    <property type="match status" value="1"/>
</dbReference>
<evidence type="ECO:0000259" key="14">
    <source>
        <dbReference type="PROSITE" id="PS50862"/>
    </source>
</evidence>
<feature type="binding site" evidence="13">
    <location>
        <position position="264"/>
    </location>
    <ligand>
        <name>Mg(2+)</name>
        <dbReference type="ChEBI" id="CHEBI:18420"/>
        <note>shared with beta subunit</note>
    </ligand>
</feature>
<keyword evidence="11 13" id="KW-0030">Aminoacyl-tRNA synthetase</keyword>
<evidence type="ECO:0000256" key="11">
    <source>
        <dbReference type="ARBA" id="ARBA00023146"/>
    </source>
</evidence>
<keyword evidence="6 13" id="KW-0479">Metal-binding</keyword>
<comment type="subcellular location">
    <subcellularLocation>
        <location evidence="1 13">Cytoplasm</location>
    </subcellularLocation>
</comment>
<dbReference type="AlphaFoldDB" id="A0A2H0TQM4"/>
<evidence type="ECO:0000313" key="15">
    <source>
        <dbReference type="EMBL" id="PIR74442.1"/>
    </source>
</evidence>
<keyword evidence="7 13" id="KW-0547">Nucleotide-binding</keyword>
<comment type="subunit">
    <text evidence="3 13">Tetramer of two alpha and two beta subunits.</text>
</comment>
<dbReference type="GO" id="GO:0005524">
    <property type="term" value="F:ATP binding"/>
    <property type="evidence" value="ECO:0007669"/>
    <property type="project" value="UniProtKB-UniRule"/>
</dbReference>
<keyword evidence="9 13" id="KW-0460">Magnesium</keyword>
<dbReference type="PROSITE" id="PS50862">
    <property type="entry name" value="AA_TRNA_LIGASE_II"/>
    <property type="match status" value="1"/>
</dbReference>
<evidence type="ECO:0000256" key="4">
    <source>
        <dbReference type="ARBA" id="ARBA00022490"/>
    </source>
</evidence>
<gene>
    <name evidence="13" type="primary">pheS</name>
    <name evidence="15" type="ORF">COU35_02575</name>
</gene>
<proteinExistence type="inferred from homology"/>
<organism evidence="15 16">
    <name type="scientific">Candidatus Magasanikbacteria bacterium CG10_big_fil_rev_8_21_14_0_10_47_10</name>
    <dbReference type="NCBI Taxonomy" id="1974652"/>
    <lineage>
        <taxon>Bacteria</taxon>
        <taxon>Candidatus Magasanikiibacteriota</taxon>
    </lineage>
</organism>
<accession>A0A2H0TQM4</accession>
<dbReference type="GO" id="GO:0005737">
    <property type="term" value="C:cytoplasm"/>
    <property type="evidence" value="ECO:0007669"/>
    <property type="project" value="UniProtKB-SubCell"/>
</dbReference>
<dbReference type="InterPro" id="IPR010978">
    <property type="entry name" value="tRNA-bd_arm"/>
</dbReference>
<comment type="similarity">
    <text evidence="2 13">Belongs to the class-II aminoacyl-tRNA synthetase family. Phe-tRNA synthetase alpha subunit type 1 subfamily.</text>
</comment>
<dbReference type="CDD" id="cd00496">
    <property type="entry name" value="PheRS_alpha_core"/>
    <property type="match status" value="1"/>
</dbReference>
<dbReference type="EMBL" id="PFCB01000021">
    <property type="protein sequence ID" value="PIR74442.1"/>
    <property type="molecule type" value="Genomic_DNA"/>
</dbReference>
<dbReference type="SUPFAM" id="SSF55681">
    <property type="entry name" value="Class II aaRS and biotin synthetases"/>
    <property type="match status" value="1"/>
</dbReference>
<feature type="domain" description="Aminoacyl-transfer RNA synthetases class-II family profile" evidence="14">
    <location>
        <begin position="125"/>
        <end position="320"/>
    </location>
</feature>
<evidence type="ECO:0000256" key="10">
    <source>
        <dbReference type="ARBA" id="ARBA00022917"/>
    </source>
</evidence>
<evidence type="ECO:0000256" key="6">
    <source>
        <dbReference type="ARBA" id="ARBA00022723"/>
    </source>
</evidence>
<evidence type="ECO:0000256" key="5">
    <source>
        <dbReference type="ARBA" id="ARBA00022598"/>
    </source>
</evidence>
<evidence type="ECO:0000256" key="8">
    <source>
        <dbReference type="ARBA" id="ARBA00022840"/>
    </source>
</evidence>
<comment type="catalytic activity">
    <reaction evidence="12 13">
        <text>tRNA(Phe) + L-phenylalanine + ATP = L-phenylalanyl-tRNA(Phe) + AMP + diphosphate + H(+)</text>
        <dbReference type="Rhea" id="RHEA:19413"/>
        <dbReference type="Rhea" id="RHEA-COMP:9668"/>
        <dbReference type="Rhea" id="RHEA-COMP:9699"/>
        <dbReference type="ChEBI" id="CHEBI:15378"/>
        <dbReference type="ChEBI" id="CHEBI:30616"/>
        <dbReference type="ChEBI" id="CHEBI:33019"/>
        <dbReference type="ChEBI" id="CHEBI:58095"/>
        <dbReference type="ChEBI" id="CHEBI:78442"/>
        <dbReference type="ChEBI" id="CHEBI:78531"/>
        <dbReference type="ChEBI" id="CHEBI:456215"/>
        <dbReference type="EC" id="6.1.1.20"/>
    </reaction>
</comment>
<dbReference type="InterPro" id="IPR045864">
    <property type="entry name" value="aa-tRNA-synth_II/BPL/LPL"/>
</dbReference>
<keyword evidence="5 13" id="KW-0436">Ligase</keyword>
<dbReference type="InterPro" id="IPR022911">
    <property type="entry name" value="Phe_tRNA_ligase_alpha1_bac"/>
</dbReference>
<sequence>MDFKTHIQAVKKECLLALKKVDSVDSLKEVEQRFFSRKNGELSKAMKLLKDESGQAKQTLGQMANDIKKELEDAFANKHDELRREQMAAIGEREAIDVTQTLVTAQMPGHIHPLTQGLWELEDVARGMGFIVEDGPELDSDFYVFESLNIPAHHPARDSQDTFYIKDHPNWCMRSHVSNMQVRLMRKYSEKGSKPVRAAYPGRVFRNEAIDATHEHTFYQFEALMVDREIHIGHLVGVIKELLKGLFGREIEVRLRPSYFPFVEPGFELDMKVDFGKGEQWVEMLGCGLMHPRVLEEGGYDPHEWQGLAFGMGLNRLVMAKYGIEDIRHFHSGDMRFLEQF</sequence>
<dbReference type="InterPro" id="IPR004529">
    <property type="entry name" value="Phe-tRNA-synth_IIc_asu"/>
</dbReference>
<keyword evidence="8 13" id="KW-0067">ATP-binding</keyword>
<evidence type="ECO:0000256" key="12">
    <source>
        <dbReference type="ARBA" id="ARBA00049255"/>
    </source>
</evidence>
<dbReference type="Gene3D" id="3.30.930.10">
    <property type="entry name" value="Bira Bifunctional Protein, Domain 2"/>
    <property type="match status" value="1"/>
</dbReference>
<protein>
    <recommendedName>
        <fullName evidence="13">Phenylalanine--tRNA ligase alpha subunit</fullName>
        <ecNumber evidence="13">6.1.1.20</ecNumber>
    </recommendedName>
    <alternativeName>
        <fullName evidence="13">Phenylalanyl-tRNA synthetase alpha subunit</fullName>
        <shortName evidence="13">PheRS</shortName>
    </alternativeName>
</protein>
<reference evidence="16" key="1">
    <citation type="submission" date="2017-09" db="EMBL/GenBank/DDBJ databases">
        <title>Depth-based differentiation of microbial function through sediment-hosted aquifers and enrichment of novel symbionts in the deep terrestrial subsurface.</title>
        <authorList>
            <person name="Probst A.J."/>
            <person name="Ladd B."/>
            <person name="Jarett J.K."/>
            <person name="Geller-Mcgrath D.E."/>
            <person name="Sieber C.M.K."/>
            <person name="Emerson J.B."/>
            <person name="Anantharaman K."/>
            <person name="Thomas B.C."/>
            <person name="Malmstrom R."/>
            <person name="Stieglmeier M."/>
            <person name="Klingl A."/>
            <person name="Woyke T."/>
            <person name="Ryan C.M."/>
            <person name="Banfield J.F."/>
        </authorList>
    </citation>
    <scope>NUCLEOTIDE SEQUENCE [LARGE SCALE GENOMIC DNA]</scope>
</reference>
<evidence type="ECO:0000256" key="7">
    <source>
        <dbReference type="ARBA" id="ARBA00022741"/>
    </source>
</evidence>
<dbReference type="PANTHER" id="PTHR11538">
    <property type="entry name" value="PHENYLALANYL-TRNA SYNTHETASE"/>
    <property type="match status" value="1"/>
</dbReference>
<evidence type="ECO:0000313" key="16">
    <source>
        <dbReference type="Proteomes" id="UP000230154"/>
    </source>
</evidence>
<dbReference type="Proteomes" id="UP000230154">
    <property type="component" value="Unassembled WGS sequence"/>
</dbReference>
<dbReference type="GO" id="GO:0006432">
    <property type="term" value="P:phenylalanyl-tRNA aminoacylation"/>
    <property type="evidence" value="ECO:0007669"/>
    <property type="project" value="UniProtKB-UniRule"/>
</dbReference>
<dbReference type="InterPro" id="IPR002319">
    <property type="entry name" value="Phenylalanyl-tRNA_Synthase"/>
</dbReference>
<evidence type="ECO:0000256" key="3">
    <source>
        <dbReference type="ARBA" id="ARBA00011209"/>
    </source>
</evidence>
<name>A0A2H0TQM4_9BACT</name>
<dbReference type="InterPro" id="IPR004188">
    <property type="entry name" value="Phe-tRNA_ligase_II_N"/>
</dbReference>
<dbReference type="GO" id="GO:0000287">
    <property type="term" value="F:magnesium ion binding"/>
    <property type="evidence" value="ECO:0007669"/>
    <property type="project" value="UniProtKB-UniRule"/>
</dbReference>
<evidence type="ECO:0000256" key="13">
    <source>
        <dbReference type="HAMAP-Rule" id="MF_00281"/>
    </source>
</evidence>
<dbReference type="SUPFAM" id="SSF46589">
    <property type="entry name" value="tRNA-binding arm"/>
    <property type="match status" value="1"/>
</dbReference>
<dbReference type="HAMAP" id="MF_00281">
    <property type="entry name" value="Phe_tRNA_synth_alpha1"/>
    <property type="match status" value="1"/>
</dbReference>
<dbReference type="Pfam" id="PF02912">
    <property type="entry name" value="Phe_tRNA-synt_N"/>
    <property type="match status" value="1"/>
</dbReference>
<keyword evidence="10 13" id="KW-0648">Protein biosynthesis</keyword>
<comment type="cofactor">
    <cofactor evidence="13">
        <name>Mg(2+)</name>
        <dbReference type="ChEBI" id="CHEBI:18420"/>
    </cofactor>
    <text evidence="13">Binds 2 magnesium ions per tetramer.</text>
</comment>
<dbReference type="InterPro" id="IPR006195">
    <property type="entry name" value="aa-tRNA-synth_II"/>
</dbReference>
<dbReference type="GO" id="GO:0000049">
    <property type="term" value="F:tRNA binding"/>
    <property type="evidence" value="ECO:0007669"/>
    <property type="project" value="InterPro"/>
</dbReference>
<keyword evidence="4 13" id="KW-0963">Cytoplasm</keyword>
<dbReference type="PANTHER" id="PTHR11538:SF41">
    <property type="entry name" value="PHENYLALANINE--TRNA LIGASE, MITOCHONDRIAL"/>
    <property type="match status" value="1"/>
</dbReference>